<sequence>MMLTGRRLLTVEKSVAVPLQRSAVFELATFSVHAVTGSSQGFCQPGRILPSWSGLEGPLHSNWREGRRAWQCFKSTSFFDCHLYKLLEGQADFMDSVQDTGNFNCARGNARPAASRYLPVVEPATTDLHGLKQLPCLRASDVAAEILQIRRNCAQLRKPMQSHRCHWPPLQLLQRDRSLYGTTATAQPSETNRPWTTQPLSICLGPPCFAGMSESP</sequence>
<gene>
    <name evidence="1" type="ORF">WJX74_010397</name>
</gene>
<dbReference type="EMBL" id="JALJOS010000012">
    <property type="protein sequence ID" value="KAK9832444.1"/>
    <property type="molecule type" value="Genomic_DNA"/>
</dbReference>
<protein>
    <submittedName>
        <fullName evidence="1">Uncharacterized protein</fullName>
    </submittedName>
</protein>
<reference evidence="1 2" key="1">
    <citation type="journal article" date="2024" name="Nat. Commun.">
        <title>Phylogenomics reveals the evolutionary origins of lichenization in chlorophyte algae.</title>
        <authorList>
            <person name="Puginier C."/>
            <person name="Libourel C."/>
            <person name="Otte J."/>
            <person name="Skaloud P."/>
            <person name="Haon M."/>
            <person name="Grisel S."/>
            <person name="Petersen M."/>
            <person name="Berrin J.G."/>
            <person name="Delaux P.M."/>
            <person name="Dal Grande F."/>
            <person name="Keller J."/>
        </authorList>
    </citation>
    <scope>NUCLEOTIDE SEQUENCE [LARGE SCALE GENOMIC DNA]</scope>
    <source>
        <strain evidence="1 2">SAG 2145</strain>
    </source>
</reference>
<comment type="caution">
    <text evidence="1">The sequence shown here is derived from an EMBL/GenBank/DDBJ whole genome shotgun (WGS) entry which is preliminary data.</text>
</comment>
<accession>A0AAW1RFD1</accession>
<keyword evidence="2" id="KW-1185">Reference proteome</keyword>
<proteinExistence type="predicted"/>
<name>A0AAW1RFD1_9CHLO</name>
<evidence type="ECO:0000313" key="2">
    <source>
        <dbReference type="Proteomes" id="UP001438707"/>
    </source>
</evidence>
<organism evidence="1 2">
    <name type="scientific">Apatococcus lobatus</name>
    <dbReference type="NCBI Taxonomy" id="904363"/>
    <lineage>
        <taxon>Eukaryota</taxon>
        <taxon>Viridiplantae</taxon>
        <taxon>Chlorophyta</taxon>
        <taxon>core chlorophytes</taxon>
        <taxon>Trebouxiophyceae</taxon>
        <taxon>Chlorellales</taxon>
        <taxon>Chlorellaceae</taxon>
        <taxon>Apatococcus</taxon>
    </lineage>
</organism>
<evidence type="ECO:0000313" key="1">
    <source>
        <dbReference type="EMBL" id="KAK9832444.1"/>
    </source>
</evidence>
<dbReference type="AlphaFoldDB" id="A0AAW1RFD1"/>
<dbReference type="Proteomes" id="UP001438707">
    <property type="component" value="Unassembled WGS sequence"/>
</dbReference>